<dbReference type="InterPro" id="IPR011990">
    <property type="entry name" value="TPR-like_helical_dom_sf"/>
</dbReference>
<accession>A0A433QHC4</accession>
<reference evidence="6 7" key="1">
    <citation type="journal article" date="2018" name="New Phytol.">
        <title>Phylogenomics of Endogonaceae and evolution of mycorrhizas within Mucoromycota.</title>
        <authorList>
            <person name="Chang Y."/>
            <person name="Desiro A."/>
            <person name="Na H."/>
            <person name="Sandor L."/>
            <person name="Lipzen A."/>
            <person name="Clum A."/>
            <person name="Barry K."/>
            <person name="Grigoriev I.V."/>
            <person name="Martin F.M."/>
            <person name="Stajich J.E."/>
            <person name="Smith M.E."/>
            <person name="Bonito G."/>
            <person name="Spatafora J.W."/>
        </authorList>
    </citation>
    <scope>NUCLEOTIDE SEQUENCE [LARGE SCALE GENOMIC DNA]</scope>
    <source>
        <strain evidence="6 7">AD002</strain>
    </source>
</reference>
<dbReference type="PANTHER" id="PTHR47447:SF23">
    <property type="entry name" value="PENTACOTRIPEPTIDE-REPEAT REGION OF PRORP DOMAIN-CONTAINING PROTEIN"/>
    <property type="match status" value="1"/>
</dbReference>
<evidence type="ECO:0000256" key="5">
    <source>
        <dbReference type="PROSITE-ProRule" id="PRU00708"/>
    </source>
</evidence>
<name>A0A433QHC4_9FUNG</name>
<organism evidence="6 7">
    <name type="scientific">Jimgerdemannia flammicorona</name>
    <dbReference type="NCBI Taxonomy" id="994334"/>
    <lineage>
        <taxon>Eukaryota</taxon>
        <taxon>Fungi</taxon>
        <taxon>Fungi incertae sedis</taxon>
        <taxon>Mucoromycota</taxon>
        <taxon>Mucoromycotina</taxon>
        <taxon>Endogonomycetes</taxon>
        <taxon>Endogonales</taxon>
        <taxon>Endogonaceae</taxon>
        <taxon>Jimgerdemannia</taxon>
    </lineage>
</organism>
<evidence type="ECO:0000256" key="1">
    <source>
        <dbReference type="ARBA" id="ARBA00006192"/>
    </source>
</evidence>
<dbReference type="Gene3D" id="1.25.40.10">
    <property type="entry name" value="Tetratricopeptide repeat domain"/>
    <property type="match status" value="2"/>
</dbReference>
<proteinExistence type="inferred from homology"/>
<dbReference type="Pfam" id="PF13812">
    <property type="entry name" value="PPR_3"/>
    <property type="match status" value="1"/>
</dbReference>
<evidence type="ECO:0000256" key="2">
    <source>
        <dbReference type="ARBA" id="ARBA00022737"/>
    </source>
</evidence>
<gene>
    <name evidence="6" type="ORF">BC938DRAFT_480911</name>
</gene>
<comment type="similarity">
    <text evidence="1">Belongs to the CCM1 family.</text>
</comment>
<dbReference type="PROSITE" id="PS51375">
    <property type="entry name" value="PPR"/>
    <property type="match status" value="1"/>
</dbReference>
<feature type="repeat" description="PPR" evidence="5">
    <location>
        <begin position="140"/>
        <end position="174"/>
    </location>
</feature>
<comment type="caution">
    <text evidence="6">The sequence shown here is derived from an EMBL/GenBank/DDBJ whole genome shotgun (WGS) entry which is preliminary data.</text>
</comment>
<keyword evidence="2" id="KW-0677">Repeat</keyword>
<dbReference type="NCBIfam" id="TIGR00756">
    <property type="entry name" value="PPR"/>
    <property type="match status" value="1"/>
</dbReference>
<keyword evidence="7" id="KW-1185">Reference proteome</keyword>
<dbReference type="EMBL" id="RBNJ01005436">
    <property type="protein sequence ID" value="RUS29220.1"/>
    <property type="molecule type" value="Genomic_DNA"/>
</dbReference>
<dbReference type="PANTHER" id="PTHR47447">
    <property type="entry name" value="OS03G0856100 PROTEIN"/>
    <property type="match status" value="1"/>
</dbReference>
<dbReference type="AlphaFoldDB" id="A0A433QHC4"/>
<dbReference type="Pfam" id="PF01535">
    <property type="entry name" value="PPR"/>
    <property type="match status" value="1"/>
</dbReference>
<sequence length="445" mass="49915">MTRQPSSFSRLPVVIATLLSRYYYRQKLLLPTTSYFSTTTHLTSRPFRSKEENELYLKLTSAFREKLAEKTSRTTKFYTSIIDGAVILPAGAAGKGTTPSLLTVEDLEELWQRIDTAGRNRDVEVLDRLLDEAQRSRVRAVTTYNRLVKSYLQCGRLDRADATFAALHQNHILPTTRTFTLLINAHISRAQFPTSIAEDDDNRGVPEQAMRYLDEMRTLSLKPCTSFDYCVLLRLHARRDDVFAMEFLWRDLQASKDIVRPFPYVYAAYLPFVVASRKDVRRAIDVWREMYERVEAGTGATGGGSSLMFGQCVALVPVVDAFAGAEFATDAHALLGYLLSCTASSSATAASAKGSRAGFVVPAATYVAILRAYVAQGKSRMAVEFYREMGVRYGVTEEALGGEAAEVVKKARESVKREREEEERRRREVGYGMFVPAGWTERGGM</sequence>
<evidence type="ECO:0000313" key="6">
    <source>
        <dbReference type="EMBL" id="RUS29220.1"/>
    </source>
</evidence>
<evidence type="ECO:0000256" key="4">
    <source>
        <dbReference type="ARBA" id="ARBA00044511"/>
    </source>
</evidence>
<evidence type="ECO:0008006" key="8">
    <source>
        <dbReference type="Google" id="ProtNLM"/>
    </source>
</evidence>
<dbReference type="InterPro" id="IPR002885">
    <property type="entry name" value="PPR_rpt"/>
</dbReference>
<dbReference type="Proteomes" id="UP000274822">
    <property type="component" value="Unassembled WGS sequence"/>
</dbReference>
<evidence type="ECO:0000256" key="3">
    <source>
        <dbReference type="ARBA" id="ARBA00044493"/>
    </source>
</evidence>
<comment type="subunit">
    <text evidence="4">Binds to mitochondrial small subunit 15S rRNA.</text>
</comment>
<comment type="function">
    <text evidence="3">Regulates mitochondrial small subunit maturation by controlling 15S rRNA 5'-end processing. Localizes to the 5' precursor of the 15S rRNA in a position that is subsequently occupied by mS47 in the mature yeast mtSSU. Uses structure and sequence-specific RNA recognition, binding to a single-stranded region of the precursor and specifically recognizing bases -6 to -1. The exchange of Ccm1 for mS47 is coupled to the irreversible removal of precursor rRNA that is accompanied by conformational changes of the mitoribosomal proteins uS5m and mS26. These conformational changes signal completion of 5'-end rRNA processing through protection of the mature 5'-end of the 15S rRNA and stabilization of mS47. The removal of the 5' precursor together with the dissociation of Ccm1 may be catalyzed by the 5'-3' exoribonuclease Pet127. Involved in the specific removal of group I introns in mitochondrial encoded transcripts.</text>
</comment>
<evidence type="ECO:0000313" key="7">
    <source>
        <dbReference type="Proteomes" id="UP000274822"/>
    </source>
</evidence>
<protein>
    <recommendedName>
        <fullName evidence="8">Pentacotripeptide-repeat region of PRORP domain-containing protein</fullName>
    </recommendedName>
</protein>